<dbReference type="GO" id="GO:0009982">
    <property type="term" value="F:pseudouridine synthase activity"/>
    <property type="evidence" value="ECO:0007669"/>
    <property type="project" value="InterPro"/>
</dbReference>
<evidence type="ECO:0000256" key="4">
    <source>
        <dbReference type="PROSITE-ProRule" id="PRU00182"/>
    </source>
</evidence>
<proteinExistence type="inferred from homology"/>
<accession>A0A7X2TAN0</accession>
<keyword evidence="4" id="KW-0694">RNA-binding</keyword>
<feature type="domain" description="Pseudouridine synthase RsuA/RluA-like" evidence="6">
    <location>
        <begin position="73"/>
        <end position="225"/>
    </location>
</feature>
<protein>
    <recommendedName>
        <fullName evidence="5">Pseudouridine synthase</fullName>
        <ecNumber evidence="5">5.4.99.-</ecNumber>
    </recommendedName>
</protein>
<keyword evidence="5" id="KW-0413">Isomerase</keyword>
<dbReference type="Pfam" id="PF00849">
    <property type="entry name" value="PseudoU_synth_2"/>
    <property type="match status" value="1"/>
</dbReference>
<dbReference type="PANTHER" id="PTHR21600:SF35">
    <property type="entry name" value="PSEUDOURIDINE SYNTHASE"/>
    <property type="match status" value="1"/>
</dbReference>
<dbReference type="SUPFAM" id="SSF55120">
    <property type="entry name" value="Pseudouridine synthase"/>
    <property type="match status" value="1"/>
</dbReference>
<dbReference type="InterPro" id="IPR020103">
    <property type="entry name" value="PsdUridine_synth_cat_dom_sf"/>
</dbReference>
<evidence type="ECO:0000313" key="7">
    <source>
        <dbReference type="EMBL" id="MSS19661.1"/>
    </source>
</evidence>
<comment type="caution">
    <text evidence="7">The sequence shown here is derived from an EMBL/GenBank/DDBJ whole genome shotgun (WGS) entry which is preliminary data.</text>
</comment>
<dbReference type="AlphaFoldDB" id="A0A7X2TAN0"/>
<organism evidence="7 8">
    <name type="scientific">Pseudoramibacter porci</name>
    <dbReference type="NCBI Taxonomy" id="2606631"/>
    <lineage>
        <taxon>Bacteria</taxon>
        <taxon>Bacillati</taxon>
        <taxon>Bacillota</taxon>
        <taxon>Clostridia</taxon>
        <taxon>Eubacteriales</taxon>
        <taxon>Eubacteriaceae</taxon>
        <taxon>Pseudoramibacter</taxon>
    </lineage>
</organism>
<dbReference type="Gene3D" id="3.30.2350.10">
    <property type="entry name" value="Pseudouridine synthase"/>
    <property type="match status" value="1"/>
</dbReference>
<comment type="similarity">
    <text evidence="2 5">Belongs to the pseudouridine synthase RluA family.</text>
</comment>
<dbReference type="GO" id="GO:0003723">
    <property type="term" value="F:RNA binding"/>
    <property type="evidence" value="ECO:0007669"/>
    <property type="project" value="UniProtKB-KW"/>
</dbReference>
<dbReference type="GO" id="GO:0000455">
    <property type="term" value="P:enzyme-directed rRNA pseudouridine synthesis"/>
    <property type="evidence" value="ECO:0007669"/>
    <property type="project" value="TreeGrafter"/>
</dbReference>
<dbReference type="PROSITE" id="PS50889">
    <property type="entry name" value="S4"/>
    <property type="match status" value="1"/>
</dbReference>
<dbReference type="InterPro" id="IPR006145">
    <property type="entry name" value="PsdUridine_synth_RsuA/RluA"/>
</dbReference>
<gene>
    <name evidence="7" type="ORF">FYJ52_04480</name>
</gene>
<dbReference type="InterPro" id="IPR050188">
    <property type="entry name" value="RluA_PseudoU_synthase"/>
</dbReference>
<keyword evidence="8" id="KW-1185">Reference proteome</keyword>
<evidence type="ECO:0000256" key="3">
    <source>
        <dbReference type="PIRSR" id="PIRSR606225-1"/>
    </source>
</evidence>
<comment type="function">
    <text evidence="5">Responsible for synthesis of pseudouridine from uracil.</text>
</comment>
<evidence type="ECO:0000259" key="6">
    <source>
        <dbReference type="Pfam" id="PF00849"/>
    </source>
</evidence>
<dbReference type="NCBIfam" id="TIGR00005">
    <property type="entry name" value="rluA_subfam"/>
    <property type="match status" value="1"/>
</dbReference>
<evidence type="ECO:0000256" key="2">
    <source>
        <dbReference type="ARBA" id="ARBA00010876"/>
    </source>
</evidence>
<name>A0A7X2TAN0_9FIRM</name>
<feature type="active site" evidence="3">
    <location>
        <position position="119"/>
    </location>
</feature>
<evidence type="ECO:0000256" key="1">
    <source>
        <dbReference type="ARBA" id="ARBA00000073"/>
    </source>
</evidence>
<dbReference type="EMBL" id="VUMO01000004">
    <property type="protein sequence ID" value="MSS19661.1"/>
    <property type="molecule type" value="Genomic_DNA"/>
</dbReference>
<comment type="catalytic activity">
    <reaction evidence="1 5">
        <text>a uridine in RNA = a pseudouridine in RNA</text>
        <dbReference type="Rhea" id="RHEA:48348"/>
        <dbReference type="Rhea" id="RHEA-COMP:12068"/>
        <dbReference type="Rhea" id="RHEA-COMP:12069"/>
        <dbReference type="ChEBI" id="CHEBI:65314"/>
        <dbReference type="ChEBI" id="CHEBI:65315"/>
    </reaction>
</comment>
<dbReference type="GO" id="GO:0140098">
    <property type="term" value="F:catalytic activity, acting on RNA"/>
    <property type="evidence" value="ECO:0007669"/>
    <property type="project" value="UniProtKB-ARBA"/>
</dbReference>
<sequence length="285" mass="32085">MQLKRYLKEKYAYSSRLMTRIIREGEMSVNGKPCWSTDLIQNGDKIFIQMPTEHVDLVPNTGPLDIVYEDDEVLSVNKDAGVVTHPTKSHGTDTLGNRVAAYFVATHQPVKVRFISRLDMDTSGIILIAKNKYVQHFLQSHLTIEKSKKFYTAFVNGCPVPKSGRIDLPIGLESEDGIRRKVMADGKPSVTRYQVLETYGKRQYSKVRLLLETGRTHQIRVHLSHIGCPIIGDPLYNPMVQDLGIGRTALHSSEMQTTLPKKGNITFIAPLKADLLALENRLKSL</sequence>
<reference evidence="7 8" key="1">
    <citation type="submission" date="2019-08" db="EMBL/GenBank/DDBJ databases">
        <title>In-depth cultivation of the pig gut microbiome towards novel bacterial diversity and tailored functional studies.</title>
        <authorList>
            <person name="Wylensek D."/>
            <person name="Hitch T.C.A."/>
            <person name="Clavel T."/>
        </authorList>
    </citation>
    <scope>NUCLEOTIDE SEQUENCE [LARGE SCALE GENOMIC DNA]</scope>
    <source>
        <strain evidence="7 8">RF-744-FAT-4</strain>
    </source>
</reference>
<dbReference type="InterPro" id="IPR006225">
    <property type="entry name" value="PsdUridine_synth_RluC/D"/>
</dbReference>
<dbReference type="EC" id="5.4.99.-" evidence="5"/>
<evidence type="ECO:0000256" key="5">
    <source>
        <dbReference type="RuleBase" id="RU362028"/>
    </source>
</evidence>
<dbReference type="Proteomes" id="UP000461754">
    <property type="component" value="Unassembled WGS sequence"/>
</dbReference>
<dbReference type="CDD" id="cd02869">
    <property type="entry name" value="PseudoU_synth_RluA_like"/>
    <property type="match status" value="1"/>
</dbReference>
<dbReference type="PANTHER" id="PTHR21600">
    <property type="entry name" value="MITOCHONDRIAL RNA PSEUDOURIDINE SYNTHASE"/>
    <property type="match status" value="1"/>
</dbReference>
<evidence type="ECO:0000313" key="8">
    <source>
        <dbReference type="Proteomes" id="UP000461754"/>
    </source>
</evidence>